<feature type="active site" description="Proton donor" evidence="9">
    <location>
        <position position="368"/>
    </location>
</feature>
<comment type="pathway">
    <text evidence="5">Amine and polyamine biosynthesis; putrescine biosynthesis via L-ornithine pathway; putrescine from L-ornithine: step 1/1.</text>
</comment>
<accession>A0A2R6P8A7</accession>
<dbReference type="PANTHER" id="PTHR11482:SF6">
    <property type="entry name" value="ORNITHINE DECARBOXYLASE 1-RELATED"/>
    <property type="match status" value="1"/>
</dbReference>
<comment type="cofactor">
    <cofactor evidence="1 9">
        <name>pyridoxal 5'-phosphate</name>
        <dbReference type="ChEBI" id="CHEBI:597326"/>
    </cofactor>
</comment>
<feature type="domain" description="Orn/DAP/Arg decarboxylase 2 N-terminal" evidence="12">
    <location>
        <begin position="66"/>
        <end position="295"/>
    </location>
</feature>
<evidence type="ECO:0000256" key="2">
    <source>
        <dbReference type="ARBA" id="ARBA00008872"/>
    </source>
</evidence>
<comment type="subunit">
    <text evidence="7">Homodimer. Only the dimer is catalytically active, as the active sites are constructed of residues from both monomers.</text>
</comment>
<keyword evidence="3 9" id="KW-0663">Pyridoxal phosphate</keyword>
<dbReference type="PANTHER" id="PTHR11482">
    <property type="entry name" value="ARGININE/DIAMINOPIMELATE/ORNITHINE DECARBOXYLASE"/>
    <property type="match status" value="1"/>
</dbReference>
<dbReference type="OMA" id="CEHEETA"/>
<dbReference type="OrthoDB" id="5034579at2759"/>
<evidence type="ECO:0000256" key="10">
    <source>
        <dbReference type="RuleBase" id="RU003737"/>
    </source>
</evidence>
<dbReference type="Gene3D" id="2.40.37.10">
    <property type="entry name" value="Lyase, Ornithine Decarboxylase, Chain A, domain 1"/>
    <property type="match status" value="1"/>
</dbReference>
<dbReference type="GO" id="GO:0033387">
    <property type="term" value="P:putrescine biosynthetic process from arginine, via ornithine"/>
    <property type="evidence" value="ECO:0007669"/>
    <property type="project" value="UniProtKB-UniPathway"/>
</dbReference>
<dbReference type="InterPro" id="IPR000183">
    <property type="entry name" value="Orn/DAP/Arg_de-COase"/>
</dbReference>
<name>A0A2R6P8A7_ACTCC</name>
<dbReference type="STRING" id="1590841.A0A2R6P8A7"/>
<dbReference type="InterPro" id="IPR009006">
    <property type="entry name" value="Ala_racemase/Decarboxylase_C"/>
</dbReference>
<dbReference type="PROSITE" id="PS00879">
    <property type="entry name" value="ODR_DC_2_2"/>
    <property type="match status" value="1"/>
</dbReference>
<organism evidence="13 14">
    <name type="scientific">Actinidia chinensis var. chinensis</name>
    <name type="common">Chinese soft-hair kiwi</name>
    <dbReference type="NCBI Taxonomy" id="1590841"/>
    <lineage>
        <taxon>Eukaryota</taxon>
        <taxon>Viridiplantae</taxon>
        <taxon>Streptophyta</taxon>
        <taxon>Embryophyta</taxon>
        <taxon>Tracheophyta</taxon>
        <taxon>Spermatophyta</taxon>
        <taxon>Magnoliopsida</taxon>
        <taxon>eudicotyledons</taxon>
        <taxon>Gunneridae</taxon>
        <taxon>Pentapetalae</taxon>
        <taxon>asterids</taxon>
        <taxon>Ericales</taxon>
        <taxon>Actinidiaceae</taxon>
        <taxon>Actinidia</taxon>
    </lineage>
</organism>
<evidence type="ECO:0000256" key="6">
    <source>
        <dbReference type="ARBA" id="ARBA00034138"/>
    </source>
</evidence>
<dbReference type="CDD" id="cd00622">
    <property type="entry name" value="PLPDE_III_ODC"/>
    <property type="match status" value="1"/>
</dbReference>
<evidence type="ECO:0000256" key="7">
    <source>
        <dbReference type="ARBA" id="ARBA00046672"/>
    </source>
</evidence>
<evidence type="ECO:0000259" key="12">
    <source>
        <dbReference type="Pfam" id="PF02784"/>
    </source>
</evidence>
<dbReference type="PRINTS" id="PR01182">
    <property type="entry name" value="ORNDCRBXLASE"/>
</dbReference>
<evidence type="ECO:0000313" key="14">
    <source>
        <dbReference type="Proteomes" id="UP000241394"/>
    </source>
</evidence>
<evidence type="ECO:0000256" key="8">
    <source>
        <dbReference type="ARBA" id="ARBA00049127"/>
    </source>
</evidence>
<comment type="caution">
    <text evidence="13">The sequence shown here is derived from an EMBL/GenBank/DDBJ whole genome shotgun (WGS) entry which is preliminary data.</text>
</comment>
<keyword evidence="4" id="KW-0456">Lyase</keyword>
<dbReference type="InParanoid" id="A0A2R6P8A7"/>
<dbReference type="Pfam" id="PF02784">
    <property type="entry name" value="Orn_Arg_deC_N"/>
    <property type="match status" value="1"/>
</dbReference>
<dbReference type="InterPro" id="IPR029066">
    <property type="entry name" value="PLP-binding_barrel"/>
</dbReference>
<dbReference type="InterPro" id="IPR022657">
    <property type="entry name" value="De-COase2_CS"/>
</dbReference>
<dbReference type="GO" id="GO:0004586">
    <property type="term" value="F:ornithine decarboxylase activity"/>
    <property type="evidence" value="ECO:0007669"/>
    <property type="project" value="UniProtKB-EC"/>
</dbReference>
<dbReference type="Gene3D" id="3.20.20.10">
    <property type="entry name" value="Alanine racemase"/>
    <property type="match status" value="1"/>
</dbReference>
<reference evidence="14" key="2">
    <citation type="journal article" date="2018" name="BMC Genomics">
        <title>A manually annotated Actinidia chinensis var. chinensis (kiwifruit) genome highlights the challenges associated with draft genomes and gene prediction in plants.</title>
        <authorList>
            <person name="Pilkington S.M."/>
            <person name="Crowhurst R."/>
            <person name="Hilario E."/>
            <person name="Nardozza S."/>
            <person name="Fraser L."/>
            <person name="Peng Y."/>
            <person name="Gunaseelan K."/>
            <person name="Simpson R."/>
            <person name="Tahir J."/>
            <person name="Deroles S.C."/>
            <person name="Templeton K."/>
            <person name="Luo Z."/>
            <person name="Davy M."/>
            <person name="Cheng C."/>
            <person name="McNeilage M."/>
            <person name="Scaglione D."/>
            <person name="Liu Y."/>
            <person name="Zhang Q."/>
            <person name="Datson P."/>
            <person name="De Silva N."/>
            <person name="Gardiner S.E."/>
            <person name="Bassett H."/>
            <person name="Chagne D."/>
            <person name="McCallum J."/>
            <person name="Dzierzon H."/>
            <person name="Deng C."/>
            <person name="Wang Y.Y."/>
            <person name="Barron L."/>
            <person name="Manako K."/>
            <person name="Bowen J."/>
            <person name="Foster T.M."/>
            <person name="Erridge Z.A."/>
            <person name="Tiffin H."/>
            <person name="Waite C.N."/>
            <person name="Davies K.M."/>
            <person name="Grierson E.P."/>
            <person name="Laing W.A."/>
            <person name="Kirk R."/>
            <person name="Chen X."/>
            <person name="Wood M."/>
            <person name="Montefiori M."/>
            <person name="Brummell D.A."/>
            <person name="Schwinn K.E."/>
            <person name="Catanach A."/>
            <person name="Fullerton C."/>
            <person name="Li D."/>
            <person name="Meiyalaghan S."/>
            <person name="Nieuwenhuizen N."/>
            <person name="Read N."/>
            <person name="Prakash R."/>
            <person name="Hunter D."/>
            <person name="Zhang H."/>
            <person name="McKenzie M."/>
            <person name="Knabel M."/>
            <person name="Harris A."/>
            <person name="Allan A.C."/>
            <person name="Gleave A."/>
            <person name="Chen A."/>
            <person name="Janssen B.J."/>
            <person name="Plunkett B."/>
            <person name="Ampomah-Dwamena C."/>
            <person name="Voogd C."/>
            <person name="Leif D."/>
            <person name="Lafferty D."/>
            <person name="Souleyre E.J.F."/>
            <person name="Varkonyi-Gasic E."/>
            <person name="Gambi F."/>
            <person name="Hanley J."/>
            <person name="Yao J.L."/>
            <person name="Cheung J."/>
            <person name="David K.M."/>
            <person name="Warren B."/>
            <person name="Marsh K."/>
            <person name="Snowden K.C."/>
            <person name="Lin-Wang K."/>
            <person name="Brian L."/>
            <person name="Martinez-Sanchez M."/>
            <person name="Wang M."/>
            <person name="Ileperuma N."/>
            <person name="Macnee N."/>
            <person name="Campin R."/>
            <person name="McAtee P."/>
            <person name="Drummond R.S.M."/>
            <person name="Espley R.V."/>
            <person name="Ireland H.S."/>
            <person name="Wu R."/>
            <person name="Atkinson R.G."/>
            <person name="Karunairetnam S."/>
            <person name="Bulley S."/>
            <person name="Chunkath S."/>
            <person name="Hanley Z."/>
            <person name="Storey R."/>
            <person name="Thrimawithana A.H."/>
            <person name="Thomson S."/>
            <person name="David C."/>
            <person name="Testolin R."/>
            <person name="Huang H."/>
            <person name="Hellens R.P."/>
            <person name="Schaffer R.J."/>
        </authorList>
    </citation>
    <scope>NUCLEOTIDE SEQUENCE [LARGE SCALE GENOMIC DNA]</scope>
    <source>
        <strain evidence="14">cv. Red5</strain>
    </source>
</reference>
<dbReference type="EC" id="4.1.1.17" evidence="6"/>
<protein>
    <recommendedName>
        <fullName evidence="6">ornithine decarboxylase</fullName>
        <ecNumber evidence="6">4.1.1.17</ecNumber>
    </recommendedName>
</protein>
<dbReference type="PRINTS" id="PR01179">
    <property type="entry name" value="ODADCRBXLASE"/>
</dbReference>
<evidence type="ECO:0000256" key="3">
    <source>
        <dbReference type="ARBA" id="ARBA00022898"/>
    </source>
</evidence>
<evidence type="ECO:0000256" key="4">
    <source>
        <dbReference type="ARBA" id="ARBA00023239"/>
    </source>
</evidence>
<dbReference type="InterPro" id="IPR022644">
    <property type="entry name" value="De-COase2_N"/>
</dbReference>
<feature type="modified residue" description="N6-(pyridoxal phosphate)lysine" evidence="9">
    <location>
        <position position="87"/>
    </location>
</feature>
<dbReference type="AlphaFoldDB" id="A0A2R6P8A7"/>
<feature type="domain" description="Orn/DAP/Arg decarboxylase 2 C-terminal" evidence="11">
    <location>
        <begin position="62"/>
        <end position="395"/>
    </location>
</feature>
<dbReference type="PROSITE" id="PS00878">
    <property type="entry name" value="ODR_DC_2_1"/>
    <property type="match status" value="1"/>
</dbReference>
<dbReference type="EMBL" id="NKQK01000028">
    <property type="protein sequence ID" value="PSR86882.1"/>
    <property type="molecule type" value="Genomic_DNA"/>
</dbReference>
<dbReference type="Pfam" id="PF00278">
    <property type="entry name" value="Orn_DAP_Arg_deC"/>
    <property type="match status" value="1"/>
</dbReference>
<dbReference type="SUPFAM" id="SSF51419">
    <property type="entry name" value="PLP-binding barrel"/>
    <property type="match status" value="1"/>
</dbReference>
<proteinExistence type="inferred from homology"/>
<sequence length="428" mass="46684">MACKCEPLGPIILGSNNLQTILSAAIVREKSVTTIHKDGLMDFIQSIIFNKPELKEPFYVLDMGVVVSLMDMWTRNLPSICPFYAVKCNPEPAFLGAMAALGAGFDCASQVEIETILSLGVSPDRIIYANPCKAESHIKYAASVGVNLTTFDSKEEVEKIRKHHPKCALLIRIKVDDSDAKWPLGVKFGALPEEFEPLLLAARTAKLAVCGVSFHVGSIVTDSCTYQAAIAAAKTVFDMAIRLGMPQMRMLNIGGGFTVAPQFEGSATIIKSALQEYFQNESGLTIIAEPGRFFAETPFTLVATIIGKRVRGEFREYWINDGVYGSLNYLLFDHASVDLMPLACTSNSGNPTCQGSRTYVSTVFGPTCDAIDTIVRGHQLPELQVNDWLVFKNMGAYTIAVGSNFNGFRASATKTHLAYSNQSNCRDL</sequence>
<evidence type="ECO:0000256" key="5">
    <source>
        <dbReference type="ARBA" id="ARBA00034115"/>
    </source>
</evidence>
<dbReference type="SUPFAM" id="SSF50621">
    <property type="entry name" value="Alanine racemase C-terminal domain-like"/>
    <property type="match status" value="1"/>
</dbReference>
<comment type="similarity">
    <text evidence="2 10">Belongs to the Orn/Lys/Arg decarboxylase class-II family.</text>
</comment>
<dbReference type="InterPro" id="IPR022653">
    <property type="entry name" value="De-COase2_pyr-phos_BS"/>
</dbReference>
<dbReference type="InterPro" id="IPR002433">
    <property type="entry name" value="Orn_de-COase"/>
</dbReference>
<dbReference type="InterPro" id="IPR022643">
    <property type="entry name" value="De-COase2_C"/>
</dbReference>
<dbReference type="UniPathway" id="UPA00535">
    <property type="reaction ID" value="UER00288"/>
</dbReference>
<evidence type="ECO:0000313" key="13">
    <source>
        <dbReference type="EMBL" id="PSR86882.1"/>
    </source>
</evidence>
<dbReference type="FunFam" id="3.20.20.10:FF:000005">
    <property type="entry name" value="Ornithine decarboxylase"/>
    <property type="match status" value="1"/>
</dbReference>
<evidence type="ECO:0000259" key="11">
    <source>
        <dbReference type="Pfam" id="PF00278"/>
    </source>
</evidence>
<dbReference type="Gramene" id="PSR86882">
    <property type="protein sequence ID" value="PSR86882"/>
    <property type="gene ID" value="CEY00_Acc32511"/>
</dbReference>
<gene>
    <name evidence="13" type="ORF">CEY00_Acc32511</name>
</gene>
<evidence type="ECO:0000256" key="9">
    <source>
        <dbReference type="PIRSR" id="PIRSR600183-50"/>
    </source>
</evidence>
<dbReference type="Proteomes" id="UP000241394">
    <property type="component" value="Chromosome LG28"/>
</dbReference>
<comment type="catalytic activity">
    <reaction evidence="8">
        <text>L-ornithine + H(+) = putrescine + CO2</text>
        <dbReference type="Rhea" id="RHEA:22964"/>
        <dbReference type="ChEBI" id="CHEBI:15378"/>
        <dbReference type="ChEBI" id="CHEBI:16526"/>
        <dbReference type="ChEBI" id="CHEBI:46911"/>
        <dbReference type="ChEBI" id="CHEBI:326268"/>
        <dbReference type="EC" id="4.1.1.17"/>
    </reaction>
</comment>
<keyword evidence="14" id="KW-1185">Reference proteome</keyword>
<reference evidence="13 14" key="1">
    <citation type="submission" date="2017-07" db="EMBL/GenBank/DDBJ databases">
        <title>An improved, manually edited Actinidia chinensis var. chinensis (kiwifruit) genome highlights the challenges associated with draft genomes and gene prediction in plants.</title>
        <authorList>
            <person name="Pilkington S."/>
            <person name="Crowhurst R."/>
            <person name="Hilario E."/>
            <person name="Nardozza S."/>
            <person name="Fraser L."/>
            <person name="Peng Y."/>
            <person name="Gunaseelan K."/>
            <person name="Simpson R."/>
            <person name="Tahir J."/>
            <person name="Deroles S."/>
            <person name="Templeton K."/>
            <person name="Luo Z."/>
            <person name="Davy M."/>
            <person name="Cheng C."/>
            <person name="Mcneilage M."/>
            <person name="Scaglione D."/>
            <person name="Liu Y."/>
            <person name="Zhang Q."/>
            <person name="Datson P."/>
            <person name="De Silva N."/>
            <person name="Gardiner S."/>
            <person name="Bassett H."/>
            <person name="Chagne D."/>
            <person name="Mccallum J."/>
            <person name="Dzierzon H."/>
            <person name="Deng C."/>
            <person name="Wang Y.-Y."/>
            <person name="Barron N."/>
            <person name="Manako K."/>
            <person name="Bowen J."/>
            <person name="Foster T."/>
            <person name="Erridge Z."/>
            <person name="Tiffin H."/>
            <person name="Waite C."/>
            <person name="Davies K."/>
            <person name="Grierson E."/>
            <person name="Laing W."/>
            <person name="Kirk R."/>
            <person name="Chen X."/>
            <person name="Wood M."/>
            <person name="Montefiori M."/>
            <person name="Brummell D."/>
            <person name="Schwinn K."/>
            <person name="Catanach A."/>
            <person name="Fullerton C."/>
            <person name="Li D."/>
            <person name="Meiyalaghan S."/>
            <person name="Nieuwenhuizen N."/>
            <person name="Read N."/>
            <person name="Prakash R."/>
            <person name="Hunter D."/>
            <person name="Zhang H."/>
            <person name="Mckenzie M."/>
            <person name="Knabel M."/>
            <person name="Harris A."/>
            <person name="Allan A."/>
            <person name="Chen A."/>
            <person name="Janssen B."/>
            <person name="Plunkett B."/>
            <person name="Dwamena C."/>
            <person name="Voogd C."/>
            <person name="Leif D."/>
            <person name="Lafferty D."/>
            <person name="Souleyre E."/>
            <person name="Varkonyi-Gasic E."/>
            <person name="Gambi F."/>
            <person name="Hanley J."/>
            <person name="Yao J.-L."/>
            <person name="Cheung J."/>
            <person name="David K."/>
            <person name="Warren B."/>
            <person name="Marsh K."/>
            <person name="Snowden K."/>
            <person name="Lin-Wang K."/>
            <person name="Brian L."/>
            <person name="Martinez-Sanchez M."/>
            <person name="Wang M."/>
            <person name="Ileperuma N."/>
            <person name="Macnee N."/>
            <person name="Campin R."/>
            <person name="Mcatee P."/>
            <person name="Drummond R."/>
            <person name="Espley R."/>
            <person name="Ireland H."/>
            <person name="Wu R."/>
            <person name="Atkinson R."/>
            <person name="Karunairetnam S."/>
            <person name="Bulley S."/>
            <person name="Chunkath S."/>
            <person name="Hanley Z."/>
            <person name="Storey R."/>
            <person name="Thrimawithana A."/>
            <person name="Thomson S."/>
            <person name="David C."/>
            <person name="Testolin R."/>
        </authorList>
    </citation>
    <scope>NUCLEOTIDE SEQUENCE [LARGE SCALE GENOMIC DNA]</scope>
    <source>
        <strain evidence="14">cv. Red5</strain>
        <tissue evidence="13">Young leaf</tissue>
    </source>
</reference>
<dbReference type="GO" id="GO:0005737">
    <property type="term" value="C:cytoplasm"/>
    <property type="evidence" value="ECO:0007669"/>
    <property type="project" value="TreeGrafter"/>
</dbReference>
<evidence type="ECO:0000256" key="1">
    <source>
        <dbReference type="ARBA" id="ARBA00001933"/>
    </source>
</evidence>